<dbReference type="InterPro" id="IPR039421">
    <property type="entry name" value="Type_1_exporter"/>
</dbReference>
<dbReference type="EMBL" id="FQVH01000010">
    <property type="protein sequence ID" value="SHF03911.1"/>
    <property type="molecule type" value="Genomic_DNA"/>
</dbReference>
<evidence type="ECO:0000313" key="11">
    <source>
        <dbReference type="Proteomes" id="UP000184088"/>
    </source>
</evidence>
<dbReference type="InterPro" id="IPR036640">
    <property type="entry name" value="ABC1_TM_sf"/>
</dbReference>
<dbReference type="GO" id="GO:0016887">
    <property type="term" value="F:ATP hydrolysis activity"/>
    <property type="evidence" value="ECO:0007669"/>
    <property type="project" value="InterPro"/>
</dbReference>
<dbReference type="InterPro" id="IPR017871">
    <property type="entry name" value="ABC_transporter-like_CS"/>
</dbReference>
<keyword evidence="6 7" id="KW-0472">Membrane</keyword>
<dbReference type="PROSITE" id="PS50929">
    <property type="entry name" value="ABC_TM1F"/>
    <property type="match status" value="1"/>
</dbReference>
<evidence type="ECO:0000256" key="5">
    <source>
        <dbReference type="ARBA" id="ARBA00022989"/>
    </source>
</evidence>
<feature type="transmembrane region" description="Helical" evidence="7">
    <location>
        <begin position="149"/>
        <end position="173"/>
    </location>
</feature>
<dbReference type="SUPFAM" id="SSF52540">
    <property type="entry name" value="P-loop containing nucleoside triphosphate hydrolases"/>
    <property type="match status" value="1"/>
</dbReference>
<feature type="domain" description="ABC transmembrane type-1" evidence="9">
    <location>
        <begin position="41"/>
        <end position="317"/>
    </location>
</feature>
<dbReference type="GO" id="GO:0005886">
    <property type="term" value="C:plasma membrane"/>
    <property type="evidence" value="ECO:0007669"/>
    <property type="project" value="UniProtKB-SubCell"/>
</dbReference>
<dbReference type="STRING" id="1121256.SAMN02746089_01206"/>
<organism evidence="10 11">
    <name type="scientific">Caldanaerobius fijiensis DSM 17918</name>
    <dbReference type="NCBI Taxonomy" id="1121256"/>
    <lineage>
        <taxon>Bacteria</taxon>
        <taxon>Bacillati</taxon>
        <taxon>Bacillota</taxon>
        <taxon>Clostridia</taxon>
        <taxon>Thermoanaerobacterales</taxon>
        <taxon>Thermoanaerobacteraceae</taxon>
        <taxon>Caldanaerobius</taxon>
    </lineage>
</organism>
<feature type="transmembrane region" description="Helical" evidence="7">
    <location>
        <begin position="77"/>
        <end position="97"/>
    </location>
</feature>
<evidence type="ECO:0000256" key="6">
    <source>
        <dbReference type="ARBA" id="ARBA00023136"/>
    </source>
</evidence>
<dbReference type="PANTHER" id="PTHR43394">
    <property type="entry name" value="ATP-DEPENDENT PERMEASE MDL1, MITOCHONDRIAL"/>
    <property type="match status" value="1"/>
</dbReference>
<accession>A0A1M4YDM7</accession>
<dbReference type="SMART" id="SM00382">
    <property type="entry name" value="AAA"/>
    <property type="match status" value="1"/>
</dbReference>
<dbReference type="InterPro" id="IPR027417">
    <property type="entry name" value="P-loop_NTPase"/>
</dbReference>
<gene>
    <name evidence="10" type="ORF">SAMN02746089_01206</name>
</gene>
<evidence type="ECO:0000256" key="1">
    <source>
        <dbReference type="ARBA" id="ARBA00004651"/>
    </source>
</evidence>
<dbReference type="Gene3D" id="3.40.50.300">
    <property type="entry name" value="P-loop containing nucleotide triphosphate hydrolases"/>
    <property type="match status" value="1"/>
</dbReference>
<evidence type="ECO:0000313" key="10">
    <source>
        <dbReference type="EMBL" id="SHF03911.1"/>
    </source>
</evidence>
<evidence type="ECO:0000256" key="4">
    <source>
        <dbReference type="ARBA" id="ARBA00022840"/>
    </source>
</evidence>
<evidence type="ECO:0000256" key="2">
    <source>
        <dbReference type="ARBA" id="ARBA00022692"/>
    </source>
</evidence>
<sequence>MIVIKPNISKKQRDITLFRIIIKLLPLVLAASPLLFIASNIIAIIHGVSWAFITYVSQKFFDSITGAIAGKVKISTVLWMTLALGSATIGAQILNGLHNFIGDVFDKKVYGVLHMHINQKASRLDPISYEIPSTLDDINKANLGMSNSLGLISIGMTIFTFYLPYFLFMSFYLFSLKPILALSILLVFIPVAITQLIRGSVFAKLEDESAPIRREYEYYERCICDRDYFKETRILGAFDYFKDLYQSALALLGKKTWKAEYRTGLMELGMRMVTLTGYMGILYLLFTTLLKGEISVGAFAAIFASIGSMFSIMEEVICRHIGGMMHDLGTVRNFIRFLDLPERNGKDMTIDANSGIVLKNVSFRYPEANSDSLTDISLEVKKGETIAIVGENGAGKTTLVKLMIGLYLPTEGSVVIGGVDTRDVSASSIYKGISAVFQKFQKYKMTLRENIAISDMSSYESGREKTVYESKLENAAQKADLDINEESFPQGYETMLSREFDGVDLSGGQWQRIAIARGFYRAHGMIVLDEPTAAIDPIEETNIYKKFAEISRGKTSIIVTHRLGSAKIADRIIVMDKGKIVEIGTHDELMKAKGKYAEMFNAQAQWYVSQ</sequence>
<dbReference type="InterPro" id="IPR003593">
    <property type="entry name" value="AAA+_ATPase"/>
</dbReference>
<feature type="domain" description="ABC transporter" evidence="8">
    <location>
        <begin position="356"/>
        <end position="602"/>
    </location>
</feature>
<dbReference type="SUPFAM" id="SSF90123">
    <property type="entry name" value="ABC transporter transmembrane region"/>
    <property type="match status" value="1"/>
</dbReference>
<reference evidence="10 11" key="1">
    <citation type="submission" date="2016-11" db="EMBL/GenBank/DDBJ databases">
        <authorList>
            <person name="Jaros S."/>
            <person name="Januszkiewicz K."/>
            <person name="Wedrychowicz H."/>
        </authorList>
    </citation>
    <scope>NUCLEOTIDE SEQUENCE [LARGE SCALE GENOMIC DNA]</scope>
    <source>
        <strain evidence="10 11">DSM 17918</strain>
    </source>
</reference>
<proteinExistence type="predicted"/>
<keyword evidence="2 7" id="KW-0812">Transmembrane</keyword>
<comment type="subcellular location">
    <subcellularLocation>
        <location evidence="1">Cell membrane</location>
        <topology evidence="1">Multi-pass membrane protein</topology>
    </subcellularLocation>
</comment>
<dbReference type="PROSITE" id="PS50893">
    <property type="entry name" value="ABC_TRANSPORTER_2"/>
    <property type="match status" value="1"/>
</dbReference>
<protein>
    <submittedName>
        <fullName evidence="10">ATP-binding cassette, subfamily B</fullName>
    </submittedName>
</protein>
<keyword evidence="11" id="KW-1185">Reference proteome</keyword>
<dbReference type="GO" id="GO:0005524">
    <property type="term" value="F:ATP binding"/>
    <property type="evidence" value="ECO:0007669"/>
    <property type="project" value="UniProtKB-KW"/>
</dbReference>
<dbReference type="PANTHER" id="PTHR43394:SF1">
    <property type="entry name" value="ATP-BINDING CASSETTE SUB-FAMILY B MEMBER 10, MITOCHONDRIAL"/>
    <property type="match status" value="1"/>
</dbReference>
<dbReference type="GO" id="GO:0015421">
    <property type="term" value="F:ABC-type oligopeptide transporter activity"/>
    <property type="evidence" value="ECO:0007669"/>
    <property type="project" value="TreeGrafter"/>
</dbReference>
<dbReference type="InterPro" id="IPR011527">
    <property type="entry name" value="ABC1_TM_dom"/>
</dbReference>
<dbReference type="Pfam" id="PF00005">
    <property type="entry name" value="ABC_tran"/>
    <property type="match status" value="1"/>
</dbReference>
<evidence type="ECO:0000259" key="9">
    <source>
        <dbReference type="PROSITE" id="PS50929"/>
    </source>
</evidence>
<keyword evidence="3" id="KW-0547">Nucleotide-binding</keyword>
<dbReference type="InterPro" id="IPR003439">
    <property type="entry name" value="ABC_transporter-like_ATP-bd"/>
</dbReference>
<evidence type="ECO:0000256" key="3">
    <source>
        <dbReference type="ARBA" id="ARBA00022741"/>
    </source>
</evidence>
<dbReference type="PROSITE" id="PS00211">
    <property type="entry name" value="ABC_TRANSPORTER_1"/>
    <property type="match status" value="1"/>
</dbReference>
<evidence type="ECO:0000256" key="7">
    <source>
        <dbReference type="SAM" id="Phobius"/>
    </source>
</evidence>
<keyword evidence="4 10" id="KW-0067">ATP-binding</keyword>
<evidence type="ECO:0000259" key="8">
    <source>
        <dbReference type="PROSITE" id="PS50893"/>
    </source>
</evidence>
<name>A0A1M4YDM7_9THEO</name>
<keyword evidence="5 7" id="KW-1133">Transmembrane helix</keyword>
<dbReference type="OrthoDB" id="9762517at2"/>
<feature type="transmembrane region" description="Helical" evidence="7">
    <location>
        <begin position="20"/>
        <end position="53"/>
    </location>
</feature>
<dbReference type="RefSeq" id="WP_073342758.1">
    <property type="nucleotide sequence ID" value="NZ_FQVH01000010.1"/>
</dbReference>
<dbReference type="Gene3D" id="1.20.1560.10">
    <property type="entry name" value="ABC transporter type 1, transmembrane domain"/>
    <property type="match status" value="1"/>
</dbReference>
<dbReference type="Proteomes" id="UP000184088">
    <property type="component" value="Unassembled WGS sequence"/>
</dbReference>
<dbReference type="AlphaFoldDB" id="A0A1M4YDM7"/>
<feature type="transmembrane region" description="Helical" evidence="7">
    <location>
        <begin position="179"/>
        <end position="197"/>
    </location>
</feature>